<organism evidence="1 2">
    <name type="scientific">Hymenobacter humi</name>
    <dbReference type="NCBI Taxonomy" id="1411620"/>
    <lineage>
        <taxon>Bacteria</taxon>
        <taxon>Pseudomonadati</taxon>
        <taxon>Bacteroidota</taxon>
        <taxon>Cytophagia</taxon>
        <taxon>Cytophagales</taxon>
        <taxon>Hymenobacteraceae</taxon>
        <taxon>Hymenobacter</taxon>
    </lineage>
</organism>
<comment type="caution">
    <text evidence="1">The sequence shown here is derived from an EMBL/GenBank/DDBJ whole genome shotgun (WGS) entry which is preliminary data.</text>
</comment>
<sequence>MGPGCHFDPADWFIVCANVLGSCYGSTGPLDADPATGQPRYQHFPLLTIRDLVAAHEALRQELELEDIHTLIGGSLGGSRHWSGPCSGRICSTTWW</sequence>
<accession>A0ABW2U1W7</accession>
<dbReference type="SUPFAM" id="SSF53474">
    <property type="entry name" value="alpha/beta-Hydrolases"/>
    <property type="match status" value="1"/>
</dbReference>
<dbReference type="Gene3D" id="3.40.50.1820">
    <property type="entry name" value="alpha/beta hydrolase"/>
    <property type="match status" value="1"/>
</dbReference>
<name>A0ABW2U1W7_9BACT</name>
<gene>
    <name evidence="1" type="ORF">ACFQT0_05165</name>
</gene>
<evidence type="ECO:0000313" key="1">
    <source>
        <dbReference type="EMBL" id="MFC7666874.1"/>
    </source>
</evidence>
<evidence type="ECO:0008006" key="3">
    <source>
        <dbReference type="Google" id="ProtNLM"/>
    </source>
</evidence>
<reference evidence="2" key="1">
    <citation type="journal article" date="2019" name="Int. J. Syst. Evol. Microbiol.">
        <title>The Global Catalogue of Microorganisms (GCM) 10K type strain sequencing project: providing services to taxonomists for standard genome sequencing and annotation.</title>
        <authorList>
            <consortium name="The Broad Institute Genomics Platform"/>
            <consortium name="The Broad Institute Genome Sequencing Center for Infectious Disease"/>
            <person name="Wu L."/>
            <person name="Ma J."/>
        </authorList>
    </citation>
    <scope>NUCLEOTIDE SEQUENCE [LARGE SCALE GENOMIC DNA]</scope>
    <source>
        <strain evidence="2">JCM 19635</strain>
    </source>
</reference>
<dbReference type="Proteomes" id="UP001596513">
    <property type="component" value="Unassembled WGS sequence"/>
</dbReference>
<dbReference type="RefSeq" id="WP_380200950.1">
    <property type="nucleotide sequence ID" value="NZ_JBHTEK010000001.1"/>
</dbReference>
<evidence type="ECO:0000313" key="2">
    <source>
        <dbReference type="Proteomes" id="UP001596513"/>
    </source>
</evidence>
<dbReference type="PANTHER" id="PTHR32268:SF11">
    <property type="entry name" value="HOMOSERINE O-ACETYLTRANSFERASE"/>
    <property type="match status" value="1"/>
</dbReference>
<keyword evidence="2" id="KW-1185">Reference proteome</keyword>
<dbReference type="InterPro" id="IPR029058">
    <property type="entry name" value="AB_hydrolase_fold"/>
</dbReference>
<protein>
    <recommendedName>
        <fullName evidence="3">AB hydrolase-1 domain-containing protein</fullName>
    </recommendedName>
</protein>
<dbReference type="PANTHER" id="PTHR32268">
    <property type="entry name" value="HOMOSERINE O-ACETYLTRANSFERASE"/>
    <property type="match status" value="1"/>
</dbReference>
<proteinExistence type="predicted"/>
<dbReference type="EMBL" id="JBHTEK010000001">
    <property type="protein sequence ID" value="MFC7666874.1"/>
    <property type="molecule type" value="Genomic_DNA"/>
</dbReference>
<dbReference type="InterPro" id="IPR008220">
    <property type="entry name" value="HAT_MetX-like"/>
</dbReference>